<sequence>MPIEKGDIVRIAYTAKLEDGTVIDTTDEKIAKEFGIYSEDYRYGDVYVIVGERNVVEGFEEDLIGKEVGYKGTVKVPPEKAFGEYDPEKKEVISIARLKEKPRPGDRIKVGDRVGVVERVIGRRAIIDFNHPLAGKSIIFEYEIKEKVEDIAKKIEAIFMIYTGMEVKAKVEGKKAIVEVPRNFHFVPYAPLNKVSALARIFKYLDIEEVEIVERHKKAEVPSFEEVKEEKAEEKEEKTEKTEAEAKEEKTEEKGKTEDELKAEIIPEDVKS</sequence>
<organism evidence="9 10">
    <name type="scientific">Archaeoglobus profundus (strain DSM 5631 / JCM 9629 / NBRC 100127 / Av18)</name>
    <dbReference type="NCBI Taxonomy" id="572546"/>
    <lineage>
        <taxon>Archaea</taxon>
        <taxon>Methanobacteriati</taxon>
        <taxon>Methanobacteriota</taxon>
        <taxon>Archaeoglobi</taxon>
        <taxon>Archaeoglobales</taxon>
        <taxon>Archaeoglobaceae</taxon>
        <taxon>Archaeoglobus</taxon>
    </lineage>
</organism>
<dbReference type="OrthoDB" id="8615at2157"/>
<dbReference type="KEGG" id="apo:Arcpr_1105"/>
<dbReference type="eggNOG" id="arCOG00980">
    <property type="taxonomic scope" value="Archaea"/>
</dbReference>
<dbReference type="HOGENOM" id="CLU_073526_0_0_2"/>
<evidence type="ECO:0000256" key="3">
    <source>
        <dbReference type="ARBA" id="ARBA00023110"/>
    </source>
</evidence>
<dbReference type="RefSeq" id="WP_012940500.1">
    <property type="nucleotide sequence ID" value="NC_013741.1"/>
</dbReference>
<evidence type="ECO:0000256" key="2">
    <source>
        <dbReference type="ARBA" id="ARBA00006577"/>
    </source>
</evidence>
<dbReference type="GeneID" id="8739784"/>
<dbReference type="InterPro" id="IPR046357">
    <property type="entry name" value="PPIase_dom_sf"/>
</dbReference>
<keyword evidence="4 5" id="KW-0413">Isomerase</keyword>
<dbReference type="GO" id="GO:0003755">
    <property type="term" value="F:peptidyl-prolyl cis-trans isomerase activity"/>
    <property type="evidence" value="ECO:0007669"/>
    <property type="project" value="UniProtKB-UniRule"/>
</dbReference>
<evidence type="ECO:0000259" key="8">
    <source>
        <dbReference type="PROSITE" id="PS50059"/>
    </source>
</evidence>
<gene>
    <name evidence="9" type="ordered locus">Arcpr_1105</name>
</gene>
<dbReference type="SUPFAM" id="SSF54534">
    <property type="entry name" value="FKBP-like"/>
    <property type="match status" value="1"/>
</dbReference>
<evidence type="ECO:0000256" key="6">
    <source>
        <dbReference type="RuleBase" id="RU003915"/>
    </source>
</evidence>
<accession>D2RDH0</accession>
<evidence type="ECO:0000256" key="1">
    <source>
        <dbReference type="ARBA" id="ARBA00000971"/>
    </source>
</evidence>
<dbReference type="EMBL" id="CP001857">
    <property type="protein sequence ID" value="ADB58164.1"/>
    <property type="molecule type" value="Genomic_DNA"/>
</dbReference>
<dbReference type="PANTHER" id="PTHR47861:SF2">
    <property type="entry name" value="LONG-TYPE PEPTIDYL-PROLYL CIS-TRANS ISOMERASE"/>
    <property type="match status" value="1"/>
</dbReference>
<dbReference type="InterPro" id="IPR001179">
    <property type="entry name" value="PPIase_FKBP_dom"/>
</dbReference>
<dbReference type="PaxDb" id="572546-Arcpr_1105"/>
<dbReference type="InterPro" id="IPR048261">
    <property type="entry name" value="SlpA/SlyD-like_ins_sf"/>
</dbReference>
<keyword evidence="3 5" id="KW-0697">Rotamase</keyword>
<evidence type="ECO:0000313" key="9">
    <source>
        <dbReference type="EMBL" id="ADB58164.1"/>
    </source>
</evidence>
<feature type="domain" description="PPIase FKBP-type" evidence="8">
    <location>
        <begin position="6"/>
        <end position="84"/>
    </location>
</feature>
<protein>
    <recommendedName>
        <fullName evidence="6">Peptidyl-prolyl cis-trans isomerase</fullName>
        <ecNumber evidence="6">5.2.1.8</ecNumber>
    </recommendedName>
</protein>
<dbReference type="PROSITE" id="PS50059">
    <property type="entry name" value="FKBP_PPIASE"/>
    <property type="match status" value="1"/>
</dbReference>
<dbReference type="Gene3D" id="2.40.10.330">
    <property type="match status" value="1"/>
</dbReference>
<dbReference type="PANTHER" id="PTHR47861">
    <property type="entry name" value="FKBP-TYPE PEPTIDYL-PROLYL CIS-TRANS ISOMERASE SLYD"/>
    <property type="match status" value="1"/>
</dbReference>
<dbReference type="AlphaFoldDB" id="D2RDH0"/>
<feature type="region of interest" description="Disordered" evidence="7">
    <location>
        <begin position="223"/>
        <end position="272"/>
    </location>
</feature>
<comment type="catalytic activity">
    <reaction evidence="1 5 6">
        <text>[protein]-peptidylproline (omega=180) = [protein]-peptidylproline (omega=0)</text>
        <dbReference type="Rhea" id="RHEA:16237"/>
        <dbReference type="Rhea" id="RHEA-COMP:10747"/>
        <dbReference type="Rhea" id="RHEA-COMP:10748"/>
        <dbReference type="ChEBI" id="CHEBI:83833"/>
        <dbReference type="ChEBI" id="CHEBI:83834"/>
        <dbReference type="EC" id="5.2.1.8"/>
    </reaction>
</comment>
<evidence type="ECO:0000256" key="4">
    <source>
        <dbReference type="ARBA" id="ARBA00023235"/>
    </source>
</evidence>
<dbReference type="STRING" id="572546.Arcpr_1105"/>
<comment type="similarity">
    <text evidence="2 6">Belongs to the FKBP-type PPIase family.</text>
</comment>
<reference evidence="9 10" key="1">
    <citation type="journal article" date="2010" name="Stand. Genomic Sci.">
        <title>Complete genome sequence of Archaeoglobus profundus type strain (AV18).</title>
        <authorList>
            <person name="von Jan M."/>
            <person name="Lapidus A."/>
            <person name="Del Rio T.G."/>
            <person name="Copeland A."/>
            <person name="Tice H."/>
            <person name="Cheng J.F."/>
            <person name="Lucas S."/>
            <person name="Chen F."/>
            <person name="Nolan M."/>
            <person name="Goodwin L."/>
            <person name="Han C."/>
            <person name="Pitluck S."/>
            <person name="Liolios K."/>
            <person name="Ivanova N."/>
            <person name="Mavromatis K."/>
            <person name="Ovchinnikova G."/>
            <person name="Chertkov O."/>
            <person name="Pati A."/>
            <person name="Chen A."/>
            <person name="Palaniappan K."/>
            <person name="Land M."/>
            <person name="Hauser L."/>
            <person name="Chang Y.J."/>
            <person name="Jeffries C.D."/>
            <person name="Saunders E."/>
            <person name="Brettin T."/>
            <person name="Detter J.C."/>
            <person name="Chain P."/>
            <person name="Eichinger K."/>
            <person name="Huber H."/>
            <person name="Spring S."/>
            <person name="Rohde M."/>
            <person name="Goker M."/>
            <person name="Wirth R."/>
            <person name="Woyke T."/>
            <person name="Bristow J."/>
            <person name="Eisen J.A."/>
            <person name="Markowitz V."/>
            <person name="Hugenholtz P."/>
            <person name="Kyrpides N.C."/>
            <person name="Klenk H.P."/>
        </authorList>
    </citation>
    <scope>NUCLEOTIDE SEQUENCE [LARGE SCALE GENOMIC DNA]</scope>
    <source>
        <strain evidence="10">DSM 5631 / JCM 9629 / NBRC 100127 / Av18</strain>
    </source>
</reference>
<dbReference type="Proteomes" id="UP000001901">
    <property type="component" value="Chromosome"/>
</dbReference>
<dbReference type="Gene3D" id="3.10.50.40">
    <property type="match status" value="1"/>
</dbReference>
<evidence type="ECO:0000256" key="7">
    <source>
        <dbReference type="SAM" id="MobiDB-lite"/>
    </source>
</evidence>
<evidence type="ECO:0000313" key="10">
    <source>
        <dbReference type="Proteomes" id="UP000001901"/>
    </source>
</evidence>
<keyword evidence="10" id="KW-1185">Reference proteome</keyword>
<proteinExistence type="inferred from homology"/>
<name>D2RDH0_ARCPA</name>
<dbReference type="Pfam" id="PF00254">
    <property type="entry name" value="FKBP_C"/>
    <property type="match status" value="1"/>
</dbReference>
<evidence type="ECO:0000256" key="5">
    <source>
        <dbReference type="PROSITE-ProRule" id="PRU00277"/>
    </source>
</evidence>
<dbReference type="EC" id="5.2.1.8" evidence="6"/>